<feature type="compositionally biased region" description="Basic residues" evidence="5">
    <location>
        <begin position="13"/>
        <end position="28"/>
    </location>
</feature>
<keyword evidence="3" id="KW-0328">Glycosyltransferase</keyword>
<dbReference type="PANTHER" id="PTHR43179:SF12">
    <property type="entry name" value="GALACTOFURANOSYLTRANSFERASE GLFT2"/>
    <property type="match status" value="1"/>
</dbReference>
<evidence type="ECO:0000313" key="7">
    <source>
        <dbReference type="EMBL" id="KAA1379931.1"/>
    </source>
</evidence>
<evidence type="ECO:0000313" key="8">
    <source>
        <dbReference type="Proteomes" id="UP001515100"/>
    </source>
</evidence>
<accession>A0A641AS85</accession>
<dbReference type="PANTHER" id="PTHR43179">
    <property type="entry name" value="RHAMNOSYLTRANSFERASE WBBL"/>
    <property type="match status" value="1"/>
</dbReference>
<evidence type="ECO:0000256" key="2">
    <source>
        <dbReference type="ARBA" id="ARBA00006739"/>
    </source>
</evidence>
<feature type="region of interest" description="Disordered" evidence="5">
    <location>
        <begin position="1"/>
        <end position="44"/>
    </location>
</feature>
<keyword evidence="4" id="KW-0808">Transferase</keyword>
<reference evidence="7" key="1">
    <citation type="submission" date="2019-09" db="EMBL/GenBank/DDBJ databases">
        <authorList>
            <person name="Li J."/>
        </authorList>
    </citation>
    <scope>NUCLEOTIDE SEQUENCE [LARGE SCALE GENOMIC DNA]</scope>
    <source>
        <strain evidence="7">NRBC 14897</strain>
    </source>
</reference>
<dbReference type="NCBIfam" id="TIGR03965">
    <property type="entry name" value="mycofact_glyco"/>
    <property type="match status" value="1"/>
</dbReference>
<dbReference type="EMBL" id="SDPP02000001">
    <property type="protein sequence ID" value="KAA1379931.1"/>
    <property type="molecule type" value="Genomic_DNA"/>
</dbReference>
<comment type="similarity">
    <text evidence="2">Belongs to the glycosyltransferase 2 family.</text>
</comment>
<feature type="compositionally biased region" description="Basic and acidic residues" evidence="5">
    <location>
        <begin position="1"/>
        <end position="12"/>
    </location>
</feature>
<evidence type="ECO:0000256" key="5">
    <source>
        <dbReference type="SAM" id="MobiDB-lite"/>
    </source>
</evidence>
<dbReference type="Proteomes" id="UP001515100">
    <property type="component" value="Unassembled WGS sequence"/>
</dbReference>
<comment type="pathway">
    <text evidence="1">Cell wall biogenesis; cell wall polysaccharide biosynthesis.</text>
</comment>
<dbReference type="OrthoDB" id="5243838at2"/>
<gene>
    <name evidence="7" type="primary">mftF</name>
    <name evidence="7" type="ORF">ESP62_001585</name>
</gene>
<dbReference type="Pfam" id="PF00535">
    <property type="entry name" value="Glycos_transf_2"/>
    <property type="match status" value="1"/>
</dbReference>
<evidence type="ECO:0000259" key="6">
    <source>
        <dbReference type="Pfam" id="PF00535"/>
    </source>
</evidence>
<sequence length="509" mass="54274">MLGRGRGRDTRLHGRRHRSADHVRRGRCARSPGSRARDVAVTDPRPSLPDGFVVRLHDRVEVGEFLVSGTQVVRISGLARDLLAGREIEVTSPLTARLAARLLDLDLADPVPGDDSSGSGAAEEGLAAVTVVVPVRDNHSGVDRLLRRLAGDVRCVVVDDASRDSAALSAVVTRHGAHLLRLDHNVGPAVARNVGRRQVRTPLVAFVDSDVDIAPADLQALVRHTADPGLAVVAPRVRSAGGRGRLGRYEASSGSLDLGSAAATVRPWSAVAYVPSACFVARVDALSDGFDPLLRAGEDVDLVWRLIGQGHRIRYAAEVEVRHDARTSLRAWVRRKAFYGTSAAQLAARHGDRVAPAVMSPVAAVAIAGVLWQRPWSLAVATACAGWTARDAFTSVPDLPVRQRRHLVTATAAALLRQTSGLALKHWSPVALLLCLGSARARRVVAALTVVDGLLAHRSARPDLGPVTFTALRRADDLAYGAGVWWGAMRAGSARCLVPRWLPTGGARR</sequence>
<proteinExistence type="inferred from homology"/>
<name>A0A641AS85_9ACTN</name>
<dbReference type="GO" id="GO:0016757">
    <property type="term" value="F:glycosyltransferase activity"/>
    <property type="evidence" value="ECO:0007669"/>
    <property type="project" value="UniProtKB-KW"/>
</dbReference>
<protein>
    <submittedName>
        <fullName evidence="7">Mycofactocin system glycosyltransferase</fullName>
    </submittedName>
</protein>
<dbReference type="SUPFAM" id="SSF53448">
    <property type="entry name" value="Nucleotide-diphospho-sugar transferases"/>
    <property type="match status" value="1"/>
</dbReference>
<dbReference type="InterPro" id="IPR029044">
    <property type="entry name" value="Nucleotide-diphossugar_trans"/>
</dbReference>
<dbReference type="Gene3D" id="3.90.550.10">
    <property type="entry name" value="Spore Coat Polysaccharide Biosynthesis Protein SpsA, Chain A"/>
    <property type="match status" value="1"/>
</dbReference>
<dbReference type="AlphaFoldDB" id="A0A641AS85"/>
<evidence type="ECO:0000256" key="1">
    <source>
        <dbReference type="ARBA" id="ARBA00004776"/>
    </source>
</evidence>
<organism evidence="7 8">
    <name type="scientific">Aeromicrobium fastidiosum</name>
    <dbReference type="NCBI Taxonomy" id="52699"/>
    <lineage>
        <taxon>Bacteria</taxon>
        <taxon>Bacillati</taxon>
        <taxon>Actinomycetota</taxon>
        <taxon>Actinomycetes</taxon>
        <taxon>Propionibacteriales</taxon>
        <taxon>Nocardioidaceae</taxon>
        <taxon>Aeromicrobium</taxon>
    </lineage>
</organism>
<keyword evidence="8" id="KW-1185">Reference proteome</keyword>
<evidence type="ECO:0000256" key="3">
    <source>
        <dbReference type="ARBA" id="ARBA00022676"/>
    </source>
</evidence>
<comment type="caution">
    <text evidence="7">The sequence shown here is derived from an EMBL/GenBank/DDBJ whole genome shotgun (WGS) entry which is preliminary data.</text>
</comment>
<evidence type="ECO:0000256" key="4">
    <source>
        <dbReference type="ARBA" id="ARBA00022679"/>
    </source>
</evidence>
<dbReference type="InterPro" id="IPR001173">
    <property type="entry name" value="Glyco_trans_2-like"/>
</dbReference>
<feature type="domain" description="Glycosyltransferase 2-like" evidence="6">
    <location>
        <begin position="131"/>
        <end position="284"/>
    </location>
</feature>
<dbReference type="InterPro" id="IPR023981">
    <property type="entry name" value="MftF"/>
</dbReference>